<dbReference type="Pfam" id="PF01817">
    <property type="entry name" value="CM_2"/>
    <property type="match status" value="1"/>
</dbReference>
<dbReference type="SMART" id="SM00830">
    <property type="entry name" value="CM_2"/>
    <property type="match status" value="1"/>
</dbReference>
<reference evidence="4" key="1">
    <citation type="journal article" date="2019" name="Int. J. Syst. Evol. Microbiol.">
        <title>The Global Catalogue of Microorganisms (GCM) 10K type strain sequencing project: providing services to taxonomists for standard genome sequencing and annotation.</title>
        <authorList>
            <consortium name="The Broad Institute Genomics Platform"/>
            <consortium name="The Broad Institute Genome Sequencing Center for Infectious Disease"/>
            <person name="Wu L."/>
            <person name="Ma J."/>
        </authorList>
    </citation>
    <scope>NUCLEOTIDE SEQUENCE [LARGE SCALE GENOMIC DNA]</scope>
    <source>
        <strain evidence="4">JCM 13006</strain>
    </source>
</reference>
<dbReference type="EMBL" id="BAABIS010000001">
    <property type="protein sequence ID" value="GAA4863194.1"/>
    <property type="molecule type" value="Genomic_DNA"/>
</dbReference>
<dbReference type="SUPFAM" id="SSF48600">
    <property type="entry name" value="Chorismate mutase II"/>
    <property type="match status" value="1"/>
</dbReference>
<accession>A0ABP9DXN8</accession>
<comment type="caution">
    <text evidence="3">The sequence shown here is derived from an EMBL/GenBank/DDBJ whole genome shotgun (WGS) entry which is preliminary data.</text>
</comment>
<dbReference type="InterPro" id="IPR002701">
    <property type="entry name" value="CM_II_prokaryot"/>
</dbReference>
<evidence type="ECO:0000256" key="1">
    <source>
        <dbReference type="ARBA" id="ARBA00023235"/>
    </source>
</evidence>
<feature type="domain" description="Chorismate mutase" evidence="2">
    <location>
        <begin position="2"/>
        <end position="92"/>
    </location>
</feature>
<dbReference type="Gene3D" id="1.20.59.10">
    <property type="entry name" value="Chorismate mutase"/>
    <property type="match status" value="1"/>
</dbReference>
<dbReference type="Proteomes" id="UP001501752">
    <property type="component" value="Unassembled WGS sequence"/>
</dbReference>
<dbReference type="InterPro" id="IPR036263">
    <property type="entry name" value="Chorismate_II_sf"/>
</dbReference>
<dbReference type="InterPro" id="IPR036979">
    <property type="entry name" value="CM_dom_sf"/>
</dbReference>
<evidence type="ECO:0000313" key="4">
    <source>
        <dbReference type="Proteomes" id="UP001501752"/>
    </source>
</evidence>
<proteinExistence type="predicted"/>
<dbReference type="PANTHER" id="PTHR38041:SF1">
    <property type="entry name" value="CHORISMATE MUTASE"/>
    <property type="match status" value="1"/>
</dbReference>
<dbReference type="InterPro" id="IPR051331">
    <property type="entry name" value="Chorismate_mutase-related"/>
</dbReference>
<organism evidence="3 4">
    <name type="scientific">Kitasatospora terrestris</name>
    <dbReference type="NCBI Taxonomy" id="258051"/>
    <lineage>
        <taxon>Bacteria</taxon>
        <taxon>Bacillati</taxon>
        <taxon>Actinomycetota</taxon>
        <taxon>Actinomycetes</taxon>
        <taxon>Kitasatosporales</taxon>
        <taxon>Streptomycetaceae</taxon>
        <taxon>Kitasatospora</taxon>
    </lineage>
</organism>
<gene>
    <name evidence="3" type="ORF">GCM10023235_46760</name>
</gene>
<name>A0ABP9DXN8_9ACTN</name>
<keyword evidence="4" id="KW-1185">Reference proteome</keyword>
<evidence type="ECO:0000313" key="3">
    <source>
        <dbReference type="EMBL" id="GAA4863194.1"/>
    </source>
</evidence>
<keyword evidence="1" id="KW-0413">Isomerase</keyword>
<protein>
    <recommendedName>
        <fullName evidence="2">Chorismate mutase domain-containing protein</fullName>
    </recommendedName>
</protein>
<evidence type="ECO:0000259" key="2">
    <source>
        <dbReference type="PROSITE" id="PS51168"/>
    </source>
</evidence>
<dbReference type="PANTHER" id="PTHR38041">
    <property type="entry name" value="CHORISMATE MUTASE"/>
    <property type="match status" value="1"/>
</dbReference>
<sequence length="95" mass="10486">MTPASPELASLRAEIDGLDERIVALLAERIAVVHRVARHKTDETAVRAPDRVQQVVDRVRALADGHGIPADLVEKVYRLLIAELTELELDAFGRP</sequence>
<dbReference type="PROSITE" id="PS51168">
    <property type="entry name" value="CHORISMATE_MUT_2"/>
    <property type="match status" value="1"/>
</dbReference>
<dbReference type="RefSeq" id="WP_345698823.1">
    <property type="nucleotide sequence ID" value="NZ_BAABIS010000001.1"/>
</dbReference>